<dbReference type="InterPro" id="IPR025640">
    <property type="entry name" value="GYF_2"/>
</dbReference>
<evidence type="ECO:0000313" key="7">
    <source>
        <dbReference type="Proteomes" id="UP000437931"/>
    </source>
</evidence>
<name>A0A6N7QHB6_9XANT</name>
<dbReference type="SUPFAM" id="SSF55277">
    <property type="entry name" value="GYF domain"/>
    <property type="match status" value="1"/>
</dbReference>
<organism evidence="5 8">
    <name type="scientific">Xanthomonas sontii</name>
    <dbReference type="NCBI Taxonomy" id="2650745"/>
    <lineage>
        <taxon>Bacteria</taxon>
        <taxon>Pseudomonadati</taxon>
        <taxon>Pseudomonadota</taxon>
        <taxon>Gammaproteobacteria</taxon>
        <taxon>Lysobacterales</taxon>
        <taxon>Lysobacteraceae</taxon>
        <taxon>Xanthomonas</taxon>
    </lineage>
</organism>
<sequence>MHEDTSPLAIWYYVDAARERHGPLPASALLERLHDGRLQRETLVWREGLPEWRPLHAVAAELGLPDAPTPPPLPPPLQTAAPVPPAATAAPRSGLSGCAIMAIVGTIVGVLLVAFLGIAAAIALPAYQDYLARAKVAQALDHLAPLKDQIAAFNAQEHRCAVNGDTGFGAPQSYAGDTIAQVRVGRFDNGHCGLEATLHLPDHKRLDGKALWLDYDERTSAWNCSSDLDDRVLPVHCRGG</sequence>
<dbReference type="Pfam" id="PF14237">
    <property type="entry name" value="GYF_2"/>
    <property type="match status" value="1"/>
</dbReference>
<dbReference type="InterPro" id="IPR045584">
    <property type="entry name" value="Pilin-like"/>
</dbReference>
<dbReference type="SUPFAM" id="SSF54523">
    <property type="entry name" value="Pili subunits"/>
    <property type="match status" value="1"/>
</dbReference>
<keyword evidence="3" id="KW-1133">Transmembrane helix</keyword>
<reference evidence="7 8" key="1">
    <citation type="submission" date="2019-11" db="EMBL/GenBank/DDBJ databases">
        <title>First report of rice panicle blight caused by Xanthomonas sp. in Iran.</title>
        <authorList>
            <person name="Mirghasempour S.A."/>
            <person name="Huang S."/>
            <person name="Brady C.L."/>
            <person name="Studholme D.J."/>
        </authorList>
    </citation>
    <scope>NUCLEOTIDE SEQUENCE [LARGE SCALE GENOMIC DNA]</scope>
    <source>
        <strain evidence="5 8">ASD011</strain>
        <strain evidence="7">SAM114</strain>
    </source>
</reference>
<evidence type="ECO:0000313" key="6">
    <source>
        <dbReference type="EMBL" id="MRH76856.1"/>
    </source>
</evidence>
<dbReference type="AlphaFoldDB" id="A0A6N7QHB6"/>
<evidence type="ECO:0000313" key="8">
    <source>
        <dbReference type="Proteomes" id="UP000439314"/>
    </source>
</evidence>
<reference evidence="6" key="2">
    <citation type="journal article" date="2020" name="Plant Dis.">
        <title>A Grain Rot of Rice in Iran Caused by a Xanthomonas Strain Closely Related to X. sacchari.</title>
        <authorList>
            <person name="Mirghasempour S.A."/>
            <person name="Huang S."/>
            <person name="Studholme D.J."/>
            <person name="Brady C.L."/>
        </authorList>
    </citation>
    <scope>NUCLEOTIDE SEQUENCE</scope>
    <source>
        <strain evidence="6">SAM114</strain>
    </source>
</reference>
<dbReference type="GO" id="GO:0007155">
    <property type="term" value="P:cell adhesion"/>
    <property type="evidence" value="ECO:0007669"/>
    <property type="project" value="InterPro"/>
</dbReference>
<dbReference type="EMBL" id="WJPN01000023">
    <property type="protein sequence ID" value="MRH02501.1"/>
    <property type="molecule type" value="Genomic_DNA"/>
</dbReference>
<dbReference type="Pfam" id="PF00114">
    <property type="entry name" value="Pilin"/>
    <property type="match status" value="1"/>
</dbReference>
<evidence type="ECO:0000256" key="2">
    <source>
        <dbReference type="SAM" id="MobiDB-lite"/>
    </source>
</evidence>
<dbReference type="Proteomes" id="UP000437931">
    <property type="component" value="Unassembled WGS sequence"/>
</dbReference>
<dbReference type="Gene3D" id="3.30.700.10">
    <property type="entry name" value="Glycoprotein, Type 4 Pilin"/>
    <property type="match status" value="1"/>
</dbReference>
<keyword evidence="7" id="KW-1185">Reference proteome</keyword>
<keyword evidence="3" id="KW-0812">Transmembrane</keyword>
<protein>
    <submittedName>
        <fullName evidence="5">DUF4339 domain-containing protein</fullName>
    </submittedName>
</protein>
<dbReference type="Proteomes" id="UP000439314">
    <property type="component" value="Unassembled WGS sequence"/>
</dbReference>
<keyword evidence="3" id="KW-0472">Membrane</keyword>
<dbReference type="InterPro" id="IPR035445">
    <property type="entry name" value="GYF-like_dom_sf"/>
</dbReference>
<feature type="transmembrane region" description="Helical" evidence="3">
    <location>
        <begin position="99"/>
        <end position="124"/>
    </location>
</feature>
<comment type="similarity">
    <text evidence="1">Belongs to the N-Me-Phe pilin family.</text>
</comment>
<accession>A0A6N7QHB6</accession>
<proteinExistence type="inferred from homology"/>
<dbReference type="RefSeq" id="WP_150410441.1">
    <property type="nucleotide sequence ID" value="NZ_NMPO01000071.1"/>
</dbReference>
<evidence type="ECO:0000256" key="3">
    <source>
        <dbReference type="SAM" id="Phobius"/>
    </source>
</evidence>
<dbReference type="GO" id="GO:0009289">
    <property type="term" value="C:pilus"/>
    <property type="evidence" value="ECO:0007669"/>
    <property type="project" value="InterPro"/>
</dbReference>
<comment type="caution">
    <text evidence="5">The sequence shown here is derived from an EMBL/GenBank/DDBJ whole genome shotgun (WGS) entry which is preliminary data.</text>
</comment>
<feature type="region of interest" description="Disordered" evidence="2">
    <location>
        <begin position="65"/>
        <end position="88"/>
    </location>
</feature>
<feature type="domain" description="GYF" evidence="4">
    <location>
        <begin position="11"/>
        <end position="59"/>
    </location>
</feature>
<evidence type="ECO:0000256" key="1">
    <source>
        <dbReference type="ARBA" id="ARBA00005233"/>
    </source>
</evidence>
<dbReference type="EMBL" id="WJPM01000023">
    <property type="protein sequence ID" value="MRH76856.1"/>
    <property type="molecule type" value="Genomic_DNA"/>
</dbReference>
<evidence type="ECO:0000313" key="5">
    <source>
        <dbReference type="EMBL" id="MRH02501.1"/>
    </source>
</evidence>
<feature type="compositionally biased region" description="Pro residues" evidence="2">
    <location>
        <begin position="67"/>
        <end position="85"/>
    </location>
</feature>
<gene>
    <name evidence="5" type="ORF">GIY21_19565</name>
    <name evidence="6" type="ORF">GIY22_19695</name>
</gene>
<dbReference type="InterPro" id="IPR001082">
    <property type="entry name" value="Pilin"/>
</dbReference>
<evidence type="ECO:0000259" key="4">
    <source>
        <dbReference type="Pfam" id="PF14237"/>
    </source>
</evidence>